<dbReference type="SUPFAM" id="SSF111369">
    <property type="entry name" value="HlyD-like secretion proteins"/>
    <property type="match status" value="1"/>
</dbReference>
<dbReference type="AlphaFoldDB" id="A0A1H0K1Y5"/>
<accession>A0A1H0K1Y5</accession>
<dbReference type="Gene3D" id="2.40.30.170">
    <property type="match status" value="1"/>
</dbReference>
<dbReference type="Proteomes" id="UP000242957">
    <property type="component" value="Unassembled WGS sequence"/>
</dbReference>
<organism evidence="3 4">
    <name type="scientific">Pseudomonas jinjuensis</name>
    <dbReference type="NCBI Taxonomy" id="198616"/>
    <lineage>
        <taxon>Bacteria</taxon>
        <taxon>Pseudomonadati</taxon>
        <taxon>Pseudomonadota</taxon>
        <taxon>Gammaproteobacteria</taxon>
        <taxon>Pseudomonadales</taxon>
        <taxon>Pseudomonadaceae</taxon>
        <taxon>Pseudomonas</taxon>
    </lineage>
</organism>
<dbReference type="PANTHER" id="PTHR30469:SF15">
    <property type="entry name" value="HLYD FAMILY OF SECRETION PROTEINS"/>
    <property type="match status" value="1"/>
</dbReference>
<evidence type="ECO:0000313" key="4">
    <source>
        <dbReference type="Proteomes" id="UP000242957"/>
    </source>
</evidence>
<comment type="similarity">
    <text evidence="1">Belongs to the membrane fusion protein (MFP) (TC 8.A.1) family.</text>
</comment>
<dbReference type="GO" id="GO:1990281">
    <property type="term" value="C:efflux pump complex"/>
    <property type="evidence" value="ECO:0007669"/>
    <property type="project" value="TreeGrafter"/>
</dbReference>
<evidence type="ECO:0000256" key="1">
    <source>
        <dbReference type="ARBA" id="ARBA00009477"/>
    </source>
</evidence>
<dbReference type="EMBL" id="FNIJ01000012">
    <property type="protein sequence ID" value="SDO49820.1"/>
    <property type="molecule type" value="Genomic_DNA"/>
</dbReference>
<dbReference type="RefSeq" id="WP_084311758.1">
    <property type="nucleotide sequence ID" value="NZ_FNIJ01000012.1"/>
</dbReference>
<protein>
    <submittedName>
        <fullName evidence="3">HlyD family secretion protein</fullName>
    </submittedName>
</protein>
<reference evidence="4" key="1">
    <citation type="submission" date="2016-10" db="EMBL/GenBank/DDBJ databases">
        <authorList>
            <person name="Varghese N."/>
            <person name="Submissions S."/>
        </authorList>
    </citation>
    <scope>NUCLEOTIDE SEQUENCE [LARGE SCALE GENOMIC DNA]</scope>
    <source>
        <strain evidence="4">JCM 21621</strain>
    </source>
</reference>
<dbReference type="Gene3D" id="2.40.50.100">
    <property type="match status" value="1"/>
</dbReference>
<dbReference type="InterPro" id="IPR006143">
    <property type="entry name" value="RND_pump_MFP"/>
</dbReference>
<dbReference type="STRING" id="198616.SAMN05216193_1127"/>
<dbReference type="OrthoDB" id="9806939at2"/>
<gene>
    <name evidence="3" type="ORF">SAMN05216193_1127</name>
</gene>
<name>A0A1H0K1Y5_9PSED</name>
<dbReference type="Gene3D" id="2.40.420.20">
    <property type="match status" value="1"/>
</dbReference>
<dbReference type="InterPro" id="IPR058792">
    <property type="entry name" value="Beta-barrel_RND_2"/>
</dbReference>
<feature type="domain" description="CusB-like beta-barrel" evidence="2">
    <location>
        <begin position="223"/>
        <end position="281"/>
    </location>
</feature>
<evidence type="ECO:0000259" key="2">
    <source>
        <dbReference type="Pfam" id="PF25954"/>
    </source>
</evidence>
<sequence length="382" mass="42237">MRKLLILALVVVGLGLLFWWWSRPQPQPVRLVEVGRGQVESLVANTRAGTLKSCRRSRLSFNLGGQVTELLIDEGQRVKAGEVLMRLRQDDRQARVAEAEARLAGQRKAREQRCAQAKLDRRDLERLRHLAERRLAAADLLDQSETRARLAQLACDASSAQIEETEANLALQRSQLDQATLRAPFAGVVAQINGELGEYVTPSPPGIPTPPAVDLIDDSCLYVEAPIDEVDAARVRLGMPVRISLDAFRERHFAGKVSRIAPFVRDLEKQARTVDVEVRFDSVPADVALLTGYSADVEILLEQKAAALRIPTEALAEGKQVYLYDEDDGVLRETRIETGLGNWRWTEVLSGLQPGQRILAGLDVEGLADGLKVRPEAAEPAR</sequence>
<dbReference type="PANTHER" id="PTHR30469">
    <property type="entry name" value="MULTIDRUG RESISTANCE PROTEIN MDTA"/>
    <property type="match status" value="1"/>
</dbReference>
<keyword evidence="4" id="KW-1185">Reference proteome</keyword>
<proteinExistence type="inferred from homology"/>
<evidence type="ECO:0000313" key="3">
    <source>
        <dbReference type="EMBL" id="SDO49820.1"/>
    </source>
</evidence>
<dbReference type="Pfam" id="PF25954">
    <property type="entry name" value="Beta-barrel_RND_2"/>
    <property type="match status" value="1"/>
</dbReference>
<dbReference type="NCBIfam" id="TIGR01730">
    <property type="entry name" value="RND_mfp"/>
    <property type="match status" value="1"/>
</dbReference>
<dbReference type="GO" id="GO:0015562">
    <property type="term" value="F:efflux transmembrane transporter activity"/>
    <property type="evidence" value="ECO:0007669"/>
    <property type="project" value="TreeGrafter"/>
</dbReference>